<name>W3X4P4_PESFW</name>
<reference evidence="3" key="1">
    <citation type="journal article" date="2015" name="BMC Genomics">
        <title>Genomic and transcriptomic analysis of the endophytic fungus Pestalotiopsis fici reveals its lifestyle and high potential for synthesis of natural products.</title>
        <authorList>
            <person name="Wang X."/>
            <person name="Zhang X."/>
            <person name="Liu L."/>
            <person name="Xiang M."/>
            <person name="Wang W."/>
            <person name="Sun X."/>
            <person name="Che Y."/>
            <person name="Guo L."/>
            <person name="Liu G."/>
            <person name="Guo L."/>
            <person name="Wang C."/>
            <person name="Yin W.B."/>
            <person name="Stadler M."/>
            <person name="Zhang X."/>
            <person name="Liu X."/>
        </authorList>
    </citation>
    <scope>NUCLEOTIDE SEQUENCE [LARGE SCALE GENOMIC DNA]</scope>
    <source>
        <strain evidence="3">W106-1 / CGMCC3.15140</strain>
    </source>
</reference>
<evidence type="ECO:0000256" key="1">
    <source>
        <dbReference type="SAM" id="MobiDB-lite"/>
    </source>
</evidence>
<protein>
    <submittedName>
        <fullName evidence="2">Uncharacterized protein</fullName>
    </submittedName>
</protein>
<dbReference type="KEGG" id="pfy:PFICI_05981"/>
<feature type="region of interest" description="Disordered" evidence="1">
    <location>
        <begin position="102"/>
        <end position="122"/>
    </location>
</feature>
<dbReference type="eggNOG" id="ENOG502RVW6">
    <property type="taxonomic scope" value="Eukaryota"/>
</dbReference>
<feature type="compositionally biased region" description="Low complexity" evidence="1">
    <location>
        <begin position="19"/>
        <end position="35"/>
    </location>
</feature>
<dbReference type="GeneID" id="19270994"/>
<accession>W3X4P4</accession>
<keyword evidence="3" id="KW-1185">Reference proteome</keyword>
<dbReference type="RefSeq" id="XP_007832753.1">
    <property type="nucleotide sequence ID" value="XM_007834562.1"/>
</dbReference>
<evidence type="ECO:0000313" key="2">
    <source>
        <dbReference type="EMBL" id="ETS80979.1"/>
    </source>
</evidence>
<dbReference type="OMA" id="HHNMTWE"/>
<organism evidence="2 3">
    <name type="scientific">Pestalotiopsis fici (strain W106-1 / CGMCC3.15140)</name>
    <dbReference type="NCBI Taxonomy" id="1229662"/>
    <lineage>
        <taxon>Eukaryota</taxon>
        <taxon>Fungi</taxon>
        <taxon>Dikarya</taxon>
        <taxon>Ascomycota</taxon>
        <taxon>Pezizomycotina</taxon>
        <taxon>Sordariomycetes</taxon>
        <taxon>Xylariomycetidae</taxon>
        <taxon>Amphisphaeriales</taxon>
        <taxon>Sporocadaceae</taxon>
        <taxon>Pestalotiopsis</taxon>
    </lineage>
</organism>
<dbReference type="InParanoid" id="W3X4P4"/>
<dbReference type="HOGENOM" id="CLU_029046_0_0_1"/>
<dbReference type="Proteomes" id="UP000030651">
    <property type="component" value="Unassembled WGS sequence"/>
</dbReference>
<evidence type="ECO:0000313" key="3">
    <source>
        <dbReference type="Proteomes" id="UP000030651"/>
    </source>
</evidence>
<dbReference type="EMBL" id="KI912112">
    <property type="protein sequence ID" value="ETS80979.1"/>
    <property type="molecule type" value="Genomic_DNA"/>
</dbReference>
<gene>
    <name evidence="2" type="ORF">PFICI_05981</name>
</gene>
<sequence>MHPAPSLAELLKSDDPRTQSQQQQQPVRQLDQQAQHDQIGFAQTSGIHSPARVKSPLPVRKDTGSSISTVASDVTVTSNATSDSSSTAYSVESSQSIFSVKDGAEISGNRRTSRRRTGPLSAAQREKAALIRKLGACTDCRRRRVACHPNHHNMTWEDAMRKYQAAHSPLQELAPLVGRPLSPASGLVRQSYAHDPQDMDIDSTPTPPMSQTLPGRPPLSESRIRTPLPSGPRLDASVPMPPMAAAPPAITTLPNIDFIKSELDTAASRHLSGPYTGRYNAVEALLICWQEDDESRDVLGAVEDLQKVFHEYSFATRIIQIPFSSSGLCKNSQRWLSREINDFAEDRDTRDTLKIVYYNGWTSVEDGEMVLASPLDREGSSIIRWSGIQELLEGARSDTLIVFDAVYHVSSKMTRRKGALEVLAASALEEDYGLLGRNTFTQAFIQQLRARLSQHVLSALSVAELHVRLLAMYTKTAQERQSPGHALKTSIPLHLHVSGDSRLPSITLSPLQGRQPRTPNFNPDAHGGYHLNLSIRLSEENIDTECWGEWLRMMPDGVKHVVVSGPHSTYR</sequence>
<proteinExistence type="predicted"/>
<dbReference type="STRING" id="1229662.W3X4P4"/>
<dbReference type="AlphaFoldDB" id="W3X4P4"/>
<feature type="region of interest" description="Disordered" evidence="1">
    <location>
        <begin position="1"/>
        <end position="65"/>
    </location>
</feature>
<feature type="region of interest" description="Disordered" evidence="1">
    <location>
        <begin position="195"/>
        <end position="234"/>
    </location>
</feature>
<dbReference type="OrthoDB" id="3921198at2759"/>